<name>A0A0N1EXV1_9GAMM</name>
<protein>
    <submittedName>
        <fullName evidence="1">Uncharacterized protein</fullName>
    </submittedName>
</protein>
<sequence length="150" mass="17040">MAILKHDNSLWPLAVTVAGGECTLEMHLNSLHAWDDWFKKAEPFVVVRVYNDEESLQHPKGAGPATQKWLKEGAAEQMQQHVQAMLIVVPEQQFERMQNMSVQKAFGIPGAVVASLDDAHAWLMKTSNHNKTLEKTRFMQIERLVHTLIL</sequence>
<evidence type="ECO:0000313" key="1">
    <source>
        <dbReference type="EMBL" id="KPH65592.1"/>
    </source>
</evidence>
<comment type="caution">
    <text evidence="1">The sequence shown here is derived from an EMBL/GenBank/DDBJ whole genome shotgun (WGS) entry which is preliminary data.</text>
</comment>
<organism evidence="1 2">
    <name type="scientific">Pseudoalteromonas porphyrae</name>
    <dbReference type="NCBI Taxonomy" id="187330"/>
    <lineage>
        <taxon>Bacteria</taxon>
        <taxon>Pseudomonadati</taxon>
        <taxon>Pseudomonadota</taxon>
        <taxon>Gammaproteobacteria</taxon>
        <taxon>Alteromonadales</taxon>
        <taxon>Pseudoalteromonadaceae</taxon>
        <taxon>Pseudoalteromonas</taxon>
    </lineage>
</organism>
<dbReference type="RefSeq" id="WP_054452504.1">
    <property type="nucleotide sequence ID" value="NZ_LHPH01000001.1"/>
</dbReference>
<proteinExistence type="predicted"/>
<dbReference type="AlphaFoldDB" id="A0A0N1EXV1"/>
<dbReference type="Proteomes" id="UP000037848">
    <property type="component" value="Unassembled WGS sequence"/>
</dbReference>
<dbReference type="PATRIC" id="fig|187330.3.peg.269"/>
<gene>
    <name evidence="1" type="ORF">ADS77_01295</name>
</gene>
<keyword evidence="2" id="KW-1185">Reference proteome</keyword>
<dbReference type="OrthoDB" id="7059007at2"/>
<reference evidence="1 2" key="1">
    <citation type="submission" date="2015-08" db="EMBL/GenBank/DDBJ databases">
        <title>Draft Genome Sequence of Pseudoalteromonas porphyrae UCD-SED14.</title>
        <authorList>
            <person name="Coil D.A."/>
            <person name="Jospin G."/>
            <person name="Lee R.D."/>
            <person name="Eisen J.A."/>
        </authorList>
    </citation>
    <scope>NUCLEOTIDE SEQUENCE [LARGE SCALE GENOMIC DNA]</scope>
    <source>
        <strain evidence="1 2">UCD-SED14</strain>
    </source>
</reference>
<dbReference type="EMBL" id="LHPH01000001">
    <property type="protein sequence ID" value="KPH65592.1"/>
    <property type="molecule type" value="Genomic_DNA"/>
</dbReference>
<evidence type="ECO:0000313" key="2">
    <source>
        <dbReference type="Proteomes" id="UP000037848"/>
    </source>
</evidence>
<accession>A0A0N1EXV1</accession>